<protein>
    <recommendedName>
        <fullName evidence="2">Peptidase S1 domain-containing protein</fullName>
    </recommendedName>
</protein>
<evidence type="ECO:0000256" key="1">
    <source>
        <dbReference type="ARBA" id="ARBA00023157"/>
    </source>
</evidence>
<dbReference type="GO" id="GO:0030141">
    <property type="term" value="C:secretory granule"/>
    <property type="evidence" value="ECO:0007669"/>
    <property type="project" value="TreeGrafter"/>
</dbReference>
<feature type="domain" description="Peptidase S1" evidence="2">
    <location>
        <begin position="91"/>
        <end position="179"/>
    </location>
</feature>
<dbReference type="PANTHER" id="PTHR24271">
    <property type="entry name" value="KALLIKREIN-RELATED"/>
    <property type="match status" value="1"/>
</dbReference>
<dbReference type="AlphaFoldDB" id="A0A1D1ULE3"/>
<accession>A0A1D1ULE3</accession>
<dbReference type="Proteomes" id="UP000186922">
    <property type="component" value="Unassembled WGS sequence"/>
</dbReference>
<evidence type="ECO:0000259" key="2">
    <source>
        <dbReference type="Pfam" id="PF00089"/>
    </source>
</evidence>
<dbReference type="InterPro" id="IPR009003">
    <property type="entry name" value="Peptidase_S1_PA"/>
</dbReference>
<dbReference type="InterPro" id="IPR043504">
    <property type="entry name" value="Peptidase_S1_PA_chymotrypsin"/>
</dbReference>
<gene>
    <name evidence="3" type="primary">RvY_01917-1</name>
    <name evidence="3" type="synonym">RvY_01917.1</name>
    <name evidence="3" type="ORF">RvY_01917</name>
</gene>
<sequence>MEKMCDGRRDCPDGEDEICTEECGESSSAISKNPYRRKIVGGEELAVASFHQGGQRYATRDLRREYRKAIAQSMEHRLTRCNAKYFKFCPCGALQIAPRWVLTAAHCCTGKHYGVDRQYDAEKVQVGVGMHEKTKGQPVSSAYLREVVKVIVSPGYAGDAYNSEFPLPQHDFCLLKLKQVQDNK</sequence>
<dbReference type="InterPro" id="IPR018114">
    <property type="entry name" value="TRYPSIN_HIS"/>
</dbReference>
<organism evidence="3 4">
    <name type="scientific">Ramazzottius varieornatus</name>
    <name type="common">Water bear</name>
    <name type="synonym">Tardigrade</name>
    <dbReference type="NCBI Taxonomy" id="947166"/>
    <lineage>
        <taxon>Eukaryota</taxon>
        <taxon>Metazoa</taxon>
        <taxon>Ecdysozoa</taxon>
        <taxon>Tardigrada</taxon>
        <taxon>Eutardigrada</taxon>
        <taxon>Parachela</taxon>
        <taxon>Hypsibioidea</taxon>
        <taxon>Ramazzottiidae</taxon>
        <taxon>Ramazzottius</taxon>
    </lineage>
</organism>
<dbReference type="CDD" id="cd00112">
    <property type="entry name" value="LDLa"/>
    <property type="match status" value="1"/>
</dbReference>
<dbReference type="PANTHER" id="PTHR24271:SF60">
    <property type="entry name" value="KALLIKREIN-15"/>
    <property type="match status" value="1"/>
</dbReference>
<dbReference type="GO" id="GO:0004252">
    <property type="term" value="F:serine-type endopeptidase activity"/>
    <property type="evidence" value="ECO:0007669"/>
    <property type="project" value="InterPro"/>
</dbReference>
<dbReference type="SUPFAM" id="SSF50494">
    <property type="entry name" value="Trypsin-like serine proteases"/>
    <property type="match status" value="1"/>
</dbReference>
<evidence type="ECO:0000313" key="3">
    <source>
        <dbReference type="EMBL" id="GAU89360.1"/>
    </source>
</evidence>
<evidence type="ECO:0000313" key="4">
    <source>
        <dbReference type="Proteomes" id="UP000186922"/>
    </source>
</evidence>
<keyword evidence="1" id="KW-1015">Disulfide bond</keyword>
<dbReference type="Gene3D" id="2.40.10.10">
    <property type="entry name" value="Trypsin-like serine proteases"/>
    <property type="match status" value="1"/>
</dbReference>
<reference evidence="3 4" key="1">
    <citation type="journal article" date="2016" name="Nat. Commun.">
        <title>Extremotolerant tardigrade genome and improved radiotolerance of human cultured cells by tardigrade-unique protein.</title>
        <authorList>
            <person name="Hashimoto T."/>
            <person name="Horikawa D.D."/>
            <person name="Saito Y."/>
            <person name="Kuwahara H."/>
            <person name="Kozuka-Hata H."/>
            <person name="Shin-I T."/>
            <person name="Minakuchi Y."/>
            <person name="Ohishi K."/>
            <person name="Motoyama A."/>
            <person name="Aizu T."/>
            <person name="Enomoto A."/>
            <person name="Kondo K."/>
            <person name="Tanaka S."/>
            <person name="Hara Y."/>
            <person name="Koshikawa S."/>
            <person name="Sagara H."/>
            <person name="Miura T."/>
            <person name="Yokobori S."/>
            <person name="Miyagawa K."/>
            <person name="Suzuki Y."/>
            <person name="Kubo T."/>
            <person name="Oyama M."/>
            <person name="Kohara Y."/>
            <person name="Fujiyama A."/>
            <person name="Arakawa K."/>
            <person name="Katayama T."/>
            <person name="Toyoda A."/>
            <person name="Kunieda T."/>
        </authorList>
    </citation>
    <scope>NUCLEOTIDE SEQUENCE [LARGE SCALE GENOMIC DNA]</scope>
    <source>
        <strain evidence="3 4">YOKOZUNA-1</strain>
    </source>
</reference>
<dbReference type="Pfam" id="PF00089">
    <property type="entry name" value="Trypsin"/>
    <property type="match status" value="1"/>
</dbReference>
<keyword evidence="4" id="KW-1185">Reference proteome</keyword>
<dbReference type="EMBL" id="BDGG01000001">
    <property type="protein sequence ID" value="GAU89360.1"/>
    <property type="molecule type" value="Genomic_DNA"/>
</dbReference>
<dbReference type="GO" id="GO:0006508">
    <property type="term" value="P:proteolysis"/>
    <property type="evidence" value="ECO:0007669"/>
    <property type="project" value="InterPro"/>
</dbReference>
<proteinExistence type="predicted"/>
<dbReference type="PROSITE" id="PS00134">
    <property type="entry name" value="TRYPSIN_HIS"/>
    <property type="match status" value="1"/>
</dbReference>
<comment type="caution">
    <text evidence="3">The sequence shown here is derived from an EMBL/GenBank/DDBJ whole genome shotgun (WGS) entry which is preliminary data.</text>
</comment>
<dbReference type="InterPro" id="IPR002172">
    <property type="entry name" value="LDrepeatLR_classA_rpt"/>
</dbReference>
<name>A0A1D1ULE3_RAMVA</name>
<dbReference type="InterPro" id="IPR001254">
    <property type="entry name" value="Trypsin_dom"/>
</dbReference>